<evidence type="ECO:0000313" key="1">
    <source>
        <dbReference type="EMBL" id="JAV14335.1"/>
    </source>
</evidence>
<name>A0A1L8E704_HAEIR</name>
<sequence length="70" mass="8839">MNHHRYEVEHVFYHGIEAPYFFHGNIVYSPLLLLDYWLREHHVFQHMWDFQHNSLWEDDDPPVWFFLLLI</sequence>
<organism evidence="1">
    <name type="scientific">Haematobia irritans</name>
    <name type="common">Horn fly</name>
    <name type="synonym">Conops irritans</name>
    <dbReference type="NCBI Taxonomy" id="7368"/>
    <lineage>
        <taxon>Eukaryota</taxon>
        <taxon>Metazoa</taxon>
        <taxon>Ecdysozoa</taxon>
        <taxon>Arthropoda</taxon>
        <taxon>Hexapoda</taxon>
        <taxon>Insecta</taxon>
        <taxon>Pterygota</taxon>
        <taxon>Neoptera</taxon>
        <taxon>Endopterygota</taxon>
        <taxon>Diptera</taxon>
        <taxon>Brachycera</taxon>
        <taxon>Muscomorpha</taxon>
        <taxon>Muscoidea</taxon>
        <taxon>Muscidae</taxon>
        <taxon>Haematobia</taxon>
    </lineage>
</organism>
<accession>A0A1L8E704</accession>
<dbReference type="EMBL" id="GFDG01004464">
    <property type="protein sequence ID" value="JAV14335.1"/>
    <property type="molecule type" value="Transcribed_RNA"/>
</dbReference>
<proteinExistence type="predicted"/>
<protein>
    <submittedName>
        <fullName evidence="1">Uncharacterized protein</fullName>
    </submittedName>
</protein>
<dbReference type="AlphaFoldDB" id="A0A1L8E704"/>
<reference evidence="1" key="1">
    <citation type="submission" date="2017-01" db="EMBL/GenBank/DDBJ databases">
        <title>An insight into the sialome and mialome of the horn fly, Haematobia irritans.</title>
        <authorList>
            <person name="Breijo M."/>
            <person name="Boiani M."/>
            <person name="Ures X."/>
            <person name="Rocha S."/>
            <person name="Sequeira M."/>
            <person name="Ribeiro J.M."/>
        </authorList>
    </citation>
    <scope>NUCLEOTIDE SEQUENCE</scope>
</reference>